<dbReference type="PANTHER" id="PTHR42886:SF38">
    <property type="entry name" value="ALPHA_BETA-HYDROLASES SUPERFAMILY PROTEIN"/>
    <property type="match status" value="1"/>
</dbReference>
<organism evidence="3 4">
    <name type="scientific">Aegilops tauschii subsp. strangulata</name>
    <name type="common">Goatgrass</name>
    <dbReference type="NCBI Taxonomy" id="200361"/>
    <lineage>
        <taxon>Eukaryota</taxon>
        <taxon>Viridiplantae</taxon>
        <taxon>Streptophyta</taxon>
        <taxon>Embryophyta</taxon>
        <taxon>Tracheophyta</taxon>
        <taxon>Spermatophyta</taxon>
        <taxon>Magnoliopsida</taxon>
        <taxon>Liliopsida</taxon>
        <taxon>Poales</taxon>
        <taxon>Poaceae</taxon>
        <taxon>BOP clade</taxon>
        <taxon>Pooideae</taxon>
        <taxon>Triticodae</taxon>
        <taxon>Triticeae</taxon>
        <taxon>Triticinae</taxon>
        <taxon>Aegilops</taxon>
    </lineage>
</organism>
<dbReference type="InterPro" id="IPR029058">
    <property type="entry name" value="AB_hydrolase_fold"/>
</dbReference>
<reference evidence="3" key="3">
    <citation type="journal article" date="2017" name="Nature">
        <title>Genome sequence of the progenitor of the wheat D genome Aegilops tauschii.</title>
        <authorList>
            <person name="Luo M.C."/>
            <person name="Gu Y.Q."/>
            <person name="Puiu D."/>
            <person name="Wang H."/>
            <person name="Twardziok S.O."/>
            <person name="Deal K.R."/>
            <person name="Huo N."/>
            <person name="Zhu T."/>
            <person name="Wang L."/>
            <person name="Wang Y."/>
            <person name="McGuire P.E."/>
            <person name="Liu S."/>
            <person name="Long H."/>
            <person name="Ramasamy R.K."/>
            <person name="Rodriguez J.C."/>
            <person name="Van S.L."/>
            <person name="Yuan L."/>
            <person name="Wang Z."/>
            <person name="Xia Z."/>
            <person name="Xiao L."/>
            <person name="Anderson O.D."/>
            <person name="Ouyang S."/>
            <person name="Liang Y."/>
            <person name="Zimin A.V."/>
            <person name="Pertea G."/>
            <person name="Qi P."/>
            <person name="Bennetzen J.L."/>
            <person name="Dai X."/>
            <person name="Dawson M.W."/>
            <person name="Muller H.G."/>
            <person name="Kugler K."/>
            <person name="Rivarola-Duarte L."/>
            <person name="Spannagl M."/>
            <person name="Mayer K.F.X."/>
            <person name="Lu F.H."/>
            <person name="Bevan M.W."/>
            <person name="Leroy P."/>
            <person name="Li P."/>
            <person name="You F.M."/>
            <person name="Sun Q."/>
            <person name="Liu Z."/>
            <person name="Lyons E."/>
            <person name="Wicker T."/>
            <person name="Salzberg S.L."/>
            <person name="Devos K.M."/>
            <person name="Dvorak J."/>
        </authorList>
    </citation>
    <scope>NUCLEOTIDE SEQUENCE [LARGE SCALE GENOMIC DNA]</scope>
    <source>
        <strain evidence="3">cv. AL8/78</strain>
    </source>
</reference>
<sequence length="317" mass="35787">MVTHRFDNFAESCCQALACLSIVHSVEDLCRSWSSVSLQQNFADYLLTIMIWIICIFLPYSFHCKDINLYFMTLDLNLWITVACAQRVLISNKLGEKLVGLLHEACSKELVILCHGFRATKDDSILVDLAAALASAGVNAFRFDFAGNGESEGLFQYGNYRKEADDLRSVVSYFSEQKYDIIALVGHSKEEGIEGRLGKNFLQRIKKDGYIDVRNKKGKFEYRVTEESLRDRLSTDTLLSSRSISKGCRVLTVHGSEDETVPARDALMFAAHIPNHDLHIVVGANHRYTGHEQELTSLALDFIKPRPRKSSSLRPKL</sequence>
<dbReference type="Proteomes" id="UP000015105">
    <property type="component" value="Chromosome 1D"/>
</dbReference>
<dbReference type="InterPro" id="IPR022742">
    <property type="entry name" value="Hydrolase_4"/>
</dbReference>
<dbReference type="AlphaFoldDB" id="A0A452ZPF8"/>
<reference evidence="3" key="5">
    <citation type="journal article" date="2021" name="G3 (Bethesda)">
        <title>Aegilops tauschii genome assembly Aet v5.0 features greater sequence contiguity and improved annotation.</title>
        <authorList>
            <person name="Wang L."/>
            <person name="Zhu T."/>
            <person name="Rodriguez J.C."/>
            <person name="Deal K.R."/>
            <person name="Dubcovsky J."/>
            <person name="McGuire P.E."/>
            <person name="Lux T."/>
            <person name="Spannagl M."/>
            <person name="Mayer K.F.X."/>
            <person name="Baldrich P."/>
            <person name="Meyers B.C."/>
            <person name="Huo N."/>
            <person name="Gu Y.Q."/>
            <person name="Zhou H."/>
            <person name="Devos K.M."/>
            <person name="Bennetzen J.L."/>
            <person name="Unver T."/>
            <person name="Budak H."/>
            <person name="Gulick P.J."/>
            <person name="Galiba G."/>
            <person name="Kalapos B."/>
            <person name="Nelson D.R."/>
            <person name="Li P."/>
            <person name="You F.M."/>
            <person name="Luo M.C."/>
            <person name="Dvorak J."/>
        </authorList>
    </citation>
    <scope>NUCLEOTIDE SEQUENCE [LARGE SCALE GENOMIC DNA]</scope>
    <source>
        <strain evidence="3">cv. AL8/78</strain>
    </source>
</reference>
<dbReference type="Gene3D" id="3.40.50.1820">
    <property type="entry name" value="alpha/beta hydrolase"/>
    <property type="match status" value="2"/>
</dbReference>
<evidence type="ECO:0000313" key="3">
    <source>
        <dbReference type="EnsemblPlants" id="AET1Gv20867800.6"/>
    </source>
</evidence>
<keyword evidence="1" id="KW-1133">Transmembrane helix</keyword>
<evidence type="ECO:0000259" key="2">
    <source>
        <dbReference type="Pfam" id="PF12146"/>
    </source>
</evidence>
<reference evidence="4" key="1">
    <citation type="journal article" date="2014" name="Science">
        <title>Ancient hybridizations among the ancestral genomes of bread wheat.</title>
        <authorList>
            <consortium name="International Wheat Genome Sequencing Consortium,"/>
            <person name="Marcussen T."/>
            <person name="Sandve S.R."/>
            <person name="Heier L."/>
            <person name="Spannagl M."/>
            <person name="Pfeifer M."/>
            <person name="Jakobsen K.S."/>
            <person name="Wulff B.B."/>
            <person name="Steuernagel B."/>
            <person name="Mayer K.F."/>
            <person name="Olsen O.A."/>
        </authorList>
    </citation>
    <scope>NUCLEOTIDE SEQUENCE [LARGE SCALE GENOMIC DNA]</scope>
    <source>
        <strain evidence="4">cv. AL8/78</strain>
    </source>
</reference>
<name>A0A452ZPF8_AEGTS</name>
<feature type="transmembrane region" description="Helical" evidence="1">
    <location>
        <begin position="42"/>
        <end position="62"/>
    </location>
</feature>
<dbReference type="PANTHER" id="PTHR42886">
    <property type="entry name" value="RE40534P-RELATED"/>
    <property type="match status" value="1"/>
</dbReference>
<accession>A0A452ZPF8</accession>
<protein>
    <recommendedName>
        <fullName evidence="2">Serine aminopeptidase S33 domain-containing protein</fullName>
    </recommendedName>
</protein>
<dbReference type="Gramene" id="AET1Gv20867800.6">
    <property type="protein sequence ID" value="AET1Gv20867800.6"/>
    <property type="gene ID" value="AET1Gv20867800"/>
</dbReference>
<reference evidence="4" key="2">
    <citation type="journal article" date="2017" name="Nat. Plants">
        <title>The Aegilops tauschii genome reveals multiple impacts of transposons.</title>
        <authorList>
            <person name="Zhao G."/>
            <person name="Zou C."/>
            <person name="Li K."/>
            <person name="Wang K."/>
            <person name="Li T."/>
            <person name="Gao L."/>
            <person name="Zhang X."/>
            <person name="Wang H."/>
            <person name="Yang Z."/>
            <person name="Liu X."/>
            <person name="Jiang W."/>
            <person name="Mao L."/>
            <person name="Kong X."/>
            <person name="Jiao Y."/>
            <person name="Jia J."/>
        </authorList>
    </citation>
    <scope>NUCLEOTIDE SEQUENCE [LARGE SCALE GENOMIC DNA]</scope>
    <source>
        <strain evidence="4">cv. AL8/78</strain>
    </source>
</reference>
<feature type="domain" description="Serine aminopeptidase S33" evidence="2">
    <location>
        <begin position="107"/>
        <end position="188"/>
    </location>
</feature>
<evidence type="ECO:0000256" key="1">
    <source>
        <dbReference type="SAM" id="Phobius"/>
    </source>
</evidence>
<dbReference type="EnsemblPlants" id="AET1Gv20867800.6">
    <property type="protein sequence ID" value="AET1Gv20867800.6"/>
    <property type="gene ID" value="AET1Gv20867800"/>
</dbReference>
<keyword evidence="1" id="KW-0812">Transmembrane</keyword>
<evidence type="ECO:0000313" key="4">
    <source>
        <dbReference type="Proteomes" id="UP000015105"/>
    </source>
</evidence>
<reference evidence="3" key="4">
    <citation type="submission" date="2019-03" db="UniProtKB">
        <authorList>
            <consortium name="EnsemblPlants"/>
        </authorList>
    </citation>
    <scope>IDENTIFICATION</scope>
</reference>
<keyword evidence="4" id="KW-1185">Reference proteome</keyword>
<dbReference type="SUPFAM" id="SSF53474">
    <property type="entry name" value="alpha/beta-Hydrolases"/>
    <property type="match status" value="1"/>
</dbReference>
<keyword evidence="1" id="KW-0472">Membrane</keyword>
<proteinExistence type="predicted"/>
<dbReference type="Pfam" id="PF12146">
    <property type="entry name" value="Hydrolase_4"/>
    <property type="match status" value="1"/>
</dbReference>